<dbReference type="SUPFAM" id="SSF48452">
    <property type="entry name" value="TPR-like"/>
    <property type="match status" value="1"/>
</dbReference>
<feature type="domain" description="VWFA" evidence="3">
    <location>
        <begin position="92"/>
        <end position="294"/>
    </location>
</feature>
<feature type="compositionally biased region" description="Acidic residues" evidence="1">
    <location>
        <begin position="506"/>
        <end position="515"/>
    </location>
</feature>
<dbReference type="Pfam" id="PF00515">
    <property type="entry name" value="TPR_1"/>
    <property type="match status" value="1"/>
</dbReference>
<dbReference type="InterPro" id="IPR050768">
    <property type="entry name" value="UPF0353/GerABKA_families"/>
</dbReference>
<evidence type="ECO:0000256" key="2">
    <source>
        <dbReference type="SAM" id="Phobius"/>
    </source>
</evidence>
<keyword evidence="2" id="KW-1133">Transmembrane helix</keyword>
<dbReference type="InterPro" id="IPR019734">
    <property type="entry name" value="TPR_rpt"/>
</dbReference>
<name>A0A3B1BMR3_9ZZZZ</name>
<organism evidence="4">
    <name type="scientific">hydrothermal vent metagenome</name>
    <dbReference type="NCBI Taxonomy" id="652676"/>
    <lineage>
        <taxon>unclassified sequences</taxon>
        <taxon>metagenomes</taxon>
        <taxon>ecological metagenomes</taxon>
    </lineage>
</organism>
<proteinExistence type="predicted"/>
<dbReference type="AlphaFoldDB" id="A0A3B1BMR3"/>
<dbReference type="PANTHER" id="PTHR22550:SF14">
    <property type="entry name" value="VWFA DOMAIN-CONTAINING PROTEIN"/>
    <property type="match status" value="1"/>
</dbReference>
<evidence type="ECO:0000313" key="4">
    <source>
        <dbReference type="EMBL" id="VAX05957.1"/>
    </source>
</evidence>
<gene>
    <name evidence="4" type="ORF">MNBD_GAMMA26-643</name>
</gene>
<feature type="compositionally biased region" description="Low complexity" evidence="1">
    <location>
        <begin position="481"/>
        <end position="505"/>
    </location>
</feature>
<feature type="compositionally biased region" description="Basic and acidic residues" evidence="1">
    <location>
        <begin position="535"/>
        <end position="564"/>
    </location>
</feature>
<dbReference type="PANTHER" id="PTHR22550">
    <property type="entry name" value="SPORE GERMINATION PROTEIN"/>
    <property type="match status" value="1"/>
</dbReference>
<dbReference type="PROSITE" id="PS50293">
    <property type="entry name" value="TPR_REGION"/>
    <property type="match status" value="1"/>
</dbReference>
<feature type="transmembrane region" description="Helical" evidence="2">
    <location>
        <begin position="60"/>
        <end position="80"/>
    </location>
</feature>
<dbReference type="Gene3D" id="3.40.50.410">
    <property type="entry name" value="von Willebrand factor, type A domain"/>
    <property type="match status" value="1"/>
</dbReference>
<dbReference type="SMART" id="SM00028">
    <property type="entry name" value="TPR"/>
    <property type="match status" value="1"/>
</dbReference>
<dbReference type="Gene3D" id="1.25.40.10">
    <property type="entry name" value="Tetratricopeptide repeat domain"/>
    <property type="match status" value="1"/>
</dbReference>
<feature type="region of interest" description="Disordered" evidence="1">
    <location>
        <begin position="452"/>
        <end position="591"/>
    </location>
</feature>
<dbReference type="SMART" id="SM00327">
    <property type="entry name" value="VWA"/>
    <property type="match status" value="1"/>
</dbReference>
<dbReference type="InterPro" id="IPR036465">
    <property type="entry name" value="vWFA_dom_sf"/>
</dbReference>
<evidence type="ECO:0000259" key="3">
    <source>
        <dbReference type="PROSITE" id="PS50234"/>
    </source>
</evidence>
<sequence length="591" mass="65951">MAEFHFLRPLWFLALIPLSAILWLLWRRVASSLTWRAVCDPELLPYLLVGEQGTIKRWPVMAVALAGLLGIIALAGPAWIKREQPVFREQSALILALDLSRSMDATDIKPSRLTRARHKILDILKQRREGQTALIVYAGTPFVVTPLTDDQATIASQVSSLETGMMPSQGSRPDLAVKQATELLQQAGQNRGDILLVTDGIDPTTTDAIMAAMGGKNHRISLLAIGTKEGAPITLPSGGFLKNSAGEIVLPSLKSKPLQQLAKNSGGRFHAISIDDSDIQYLLAPLDKQMADNIAPESTLTSDQWQEEGPWLLLLILPLAALTFRRGYLGLAVLFLLPSAQNAEAIEWQDLWSRPDQQAASALQQGDAASAAQQFENQEWKATAQYRTGNYQQAAESLEGIKTPDALYNKGNALAQAGKLPEALQAYDEALALNPEDKDIKYNRDLVEKALEKQQQEQNQDQDQDQDQEQSDQDDQKESQQDQSGEQEQQQNQSGEQGEEPQQGQQEDEQEQAAEDEQKSEDNETDKEQEESQEESQKASPEEATQEENKTDQVTEQWLRRIPDDPGGLLRRKFKYQYQRQQQPAREAQQW</sequence>
<feature type="compositionally biased region" description="Acidic residues" evidence="1">
    <location>
        <begin position="523"/>
        <end position="534"/>
    </location>
</feature>
<keyword evidence="2" id="KW-0812">Transmembrane</keyword>
<dbReference type="EMBL" id="UOFX01000010">
    <property type="protein sequence ID" value="VAX05957.1"/>
    <property type="molecule type" value="Genomic_DNA"/>
</dbReference>
<dbReference type="Pfam" id="PF13519">
    <property type="entry name" value="VWA_2"/>
    <property type="match status" value="1"/>
</dbReference>
<accession>A0A3B1BMR3</accession>
<dbReference type="SUPFAM" id="SSF53300">
    <property type="entry name" value="vWA-like"/>
    <property type="match status" value="1"/>
</dbReference>
<dbReference type="InterPro" id="IPR011990">
    <property type="entry name" value="TPR-like_helical_dom_sf"/>
</dbReference>
<dbReference type="PROSITE" id="PS50005">
    <property type="entry name" value="TPR"/>
    <property type="match status" value="1"/>
</dbReference>
<dbReference type="InterPro" id="IPR002035">
    <property type="entry name" value="VWF_A"/>
</dbReference>
<feature type="compositionally biased region" description="Low complexity" evidence="1">
    <location>
        <begin position="576"/>
        <end position="591"/>
    </location>
</feature>
<keyword evidence="2" id="KW-0472">Membrane</keyword>
<feature type="compositionally biased region" description="Acidic residues" evidence="1">
    <location>
        <begin position="460"/>
        <end position="473"/>
    </location>
</feature>
<reference evidence="4" key="1">
    <citation type="submission" date="2018-06" db="EMBL/GenBank/DDBJ databases">
        <authorList>
            <person name="Zhirakovskaya E."/>
        </authorList>
    </citation>
    <scope>NUCLEOTIDE SEQUENCE</scope>
</reference>
<protein>
    <submittedName>
        <fullName evidence="4">Aerotolerance protein BatB / Aerotolerance protein BatC</fullName>
    </submittedName>
</protein>
<evidence type="ECO:0000256" key="1">
    <source>
        <dbReference type="SAM" id="MobiDB-lite"/>
    </source>
</evidence>
<dbReference type="PROSITE" id="PS50234">
    <property type="entry name" value="VWFA"/>
    <property type="match status" value="1"/>
</dbReference>